<evidence type="ECO:0000256" key="2">
    <source>
        <dbReference type="ARBA" id="ARBA00023125"/>
    </source>
</evidence>
<dbReference type="Gene3D" id="3.30.450.40">
    <property type="match status" value="1"/>
</dbReference>
<organism evidence="6 7">
    <name type="scientific">Vineibacter terrae</name>
    <dbReference type="NCBI Taxonomy" id="2586908"/>
    <lineage>
        <taxon>Bacteria</taxon>
        <taxon>Pseudomonadati</taxon>
        <taxon>Pseudomonadota</taxon>
        <taxon>Alphaproteobacteria</taxon>
        <taxon>Hyphomicrobiales</taxon>
        <taxon>Vineibacter</taxon>
    </lineage>
</organism>
<dbReference type="InterPro" id="IPR036388">
    <property type="entry name" value="WH-like_DNA-bd_sf"/>
</dbReference>
<dbReference type="PANTHER" id="PTHR30136:SF35">
    <property type="entry name" value="HTH-TYPE TRANSCRIPTIONAL REGULATOR RV1719"/>
    <property type="match status" value="1"/>
</dbReference>
<dbReference type="Pfam" id="PF09339">
    <property type="entry name" value="HTH_IclR"/>
    <property type="match status" value="1"/>
</dbReference>
<dbReference type="InterPro" id="IPR029016">
    <property type="entry name" value="GAF-like_dom_sf"/>
</dbReference>
<evidence type="ECO:0000259" key="4">
    <source>
        <dbReference type="PROSITE" id="PS51077"/>
    </source>
</evidence>
<keyword evidence="1" id="KW-0805">Transcription regulation</keyword>
<dbReference type="InterPro" id="IPR036390">
    <property type="entry name" value="WH_DNA-bd_sf"/>
</dbReference>
<dbReference type="InterPro" id="IPR050707">
    <property type="entry name" value="HTH_MetabolicPath_Reg"/>
</dbReference>
<dbReference type="PROSITE" id="PS51077">
    <property type="entry name" value="HTH_ICLR"/>
    <property type="match status" value="1"/>
</dbReference>
<dbReference type="PROSITE" id="PS51078">
    <property type="entry name" value="ICLR_ED"/>
    <property type="match status" value="1"/>
</dbReference>
<dbReference type="RefSeq" id="WP_147849933.1">
    <property type="nucleotide sequence ID" value="NZ_VDUZ01000034.1"/>
</dbReference>
<dbReference type="GO" id="GO:0003677">
    <property type="term" value="F:DNA binding"/>
    <property type="evidence" value="ECO:0007669"/>
    <property type="project" value="UniProtKB-KW"/>
</dbReference>
<accession>A0A5C8PEU2</accession>
<protein>
    <submittedName>
        <fullName evidence="6">Helix-turn-helix domain-containing protein</fullName>
    </submittedName>
</protein>
<dbReference type="Gene3D" id="1.10.10.10">
    <property type="entry name" value="Winged helix-like DNA-binding domain superfamily/Winged helix DNA-binding domain"/>
    <property type="match status" value="1"/>
</dbReference>
<dbReference type="SUPFAM" id="SSF46785">
    <property type="entry name" value="Winged helix' DNA-binding domain"/>
    <property type="match status" value="1"/>
</dbReference>
<keyword evidence="3" id="KW-0804">Transcription</keyword>
<evidence type="ECO:0000313" key="6">
    <source>
        <dbReference type="EMBL" id="TXL72311.1"/>
    </source>
</evidence>
<dbReference type="GO" id="GO:0003700">
    <property type="term" value="F:DNA-binding transcription factor activity"/>
    <property type="evidence" value="ECO:0007669"/>
    <property type="project" value="TreeGrafter"/>
</dbReference>
<evidence type="ECO:0000256" key="1">
    <source>
        <dbReference type="ARBA" id="ARBA00023015"/>
    </source>
</evidence>
<dbReference type="Proteomes" id="UP000321638">
    <property type="component" value="Unassembled WGS sequence"/>
</dbReference>
<evidence type="ECO:0000313" key="7">
    <source>
        <dbReference type="Proteomes" id="UP000321638"/>
    </source>
</evidence>
<dbReference type="AlphaFoldDB" id="A0A5C8PEU2"/>
<dbReference type="GO" id="GO:0045892">
    <property type="term" value="P:negative regulation of DNA-templated transcription"/>
    <property type="evidence" value="ECO:0007669"/>
    <property type="project" value="TreeGrafter"/>
</dbReference>
<keyword evidence="7" id="KW-1185">Reference proteome</keyword>
<feature type="domain" description="HTH iclR-type" evidence="4">
    <location>
        <begin position="17"/>
        <end position="79"/>
    </location>
</feature>
<gene>
    <name evidence="6" type="ORF">FHP25_26130</name>
</gene>
<proteinExistence type="predicted"/>
<evidence type="ECO:0000259" key="5">
    <source>
        <dbReference type="PROSITE" id="PS51078"/>
    </source>
</evidence>
<name>A0A5C8PEU2_9HYPH</name>
<keyword evidence="2" id="KW-0238">DNA-binding</keyword>
<dbReference type="InterPro" id="IPR005471">
    <property type="entry name" value="Tscrpt_reg_IclR_N"/>
</dbReference>
<dbReference type="OrthoDB" id="1634354at2"/>
<dbReference type="InterPro" id="IPR014757">
    <property type="entry name" value="Tscrpt_reg_IclR_C"/>
</dbReference>
<dbReference type="PANTHER" id="PTHR30136">
    <property type="entry name" value="HELIX-TURN-HELIX TRANSCRIPTIONAL REGULATOR, ICLR FAMILY"/>
    <property type="match status" value="1"/>
</dbReference>
<dbReference type="Pfam" id="PF01614">
    <property type="entry name" value="IclR_C"/>
    <property type="match status" value="1"/>
</dbReference>
<dbReference type="SUPFAM" id="SSF55781">
    <property type="entry name" value="GAF domain-like"/>
    <property type="match status" value="1"/>
</dbReference>
<reference evidence="6 7" key="1">
    <citation type="submission" date="2019-06" db="EMBL/GenBank/DDBJ databases">
        <title>New taxonomy in bacterial strain CC-CFT640, isolated from vineyard.</title>
        <authorList>
            <person name="Lin S.-Y."/>
            <person name="Tsai C.-F."/>
            <person name="Young C.-C."/>
        </authorList>
    </citation>
    <scope>NUCLEOTIDE SEQUENCE [LARGE SCALE GENOMIC DNA]</scope>
    <source>
        <strain evidence="6 7">CC-CFT640</strain>
    </source>
</reference>
<comment type="caution">
    <text evidence="6">The sequence shown here is derived from an EMBL/GenBank/DDBJ whole genome shotgun (WGS) entry which is preliminary data.</text>
</comment>
<sequence length="258" mass="28184">MKKPVPPHVPENERSVVKSVGRVFEVLEAFNDVRKPLAAIEIAKRLDYPPSSTAALLKSMVQLGYLSFERAGRTYFPTVRIAIISEYLHGVFFGKGKLMALMGDMHSQIGETIILGTRNDLDVQYVHSIPGIYPIMLNVPPGTLRPLCGSGMGWALLSGYDNTEIRAIVDRVNRSATDKPVDVDDLLSIVEEVRVIGYARSYGTYIAGSGIIAMALPTASADRPVVVGAGGPVDRLQAREREIVRLMRSAIARHLSPT</sequence>
<feature type="domain" description="IclR-ED" evidence="5">
    <location>
        <begin position="80"/>
        <end position="258"/>
    </location>
</feature>
<dbReference type="EMBL" id="VDUZ01000034">
    <property type="protein sequence ID" value="TXL72311.1"/>
    <property type="molecule type" value="Genomic_DNA"/>
</dbReference>
<evidence type="ECO:0000256" key="3">
    <source>
        <dbReference type="ARBA" id="ARBA00023163"/>
    </source>
</evidence>